<dbReference type="GO" id="GO:0050528">
    <property type="term" value="F:acyloxyacyl hydrolase activity"/>
    <property type="evidence" value="ECO:0007669"/>
    <property type="project" value="UniProtKB-EC"/>
</dbReference>
<keyword evidence="1" id="KW-0472">Membrane</keyword>
<proteinExistence type="inferred from homology"/>
<feature type="chain" id="PRO_5007830959" description="Lipid A deacylase" evidence="3">
    <location>
        <begin position="20"/>
        <end position="178"/>
    </location>
</feature>
<evidence type="ECO:0000313" key="5">
    <source>
        <dbReference type="Proteomes" id="UP000076587"/>
    </source>
</evidence>
<feature type="site" description="Critical for activity" evidence="2">
    <location>
        <position position="157"/>
    </location>
</feature>
<dbReference type="AlphaFoldDB" id="A0A162A628"/>
<evidence type="ECO:0000256" key="1">
    <source>
        <dbReference type="PIRNR" id="PIRNR029681"/>
    </source>
</evidence>
<dbReference type="EC" id="3.1.1.77" evidence="1"/>
<evidence type="ECO:0000256" key="3">
    <source>
        <dbReference type="SAM" id="SignalP"/>
    </source>
</evidence>
<comment type="similarity">
    <text evidence="1">Belongs to the PagL family.</text>
</comment>
<evidence type="ECO:0000313" key="4">
    <source>
        <dbReference type="EMBL" id="KZN44693.1"/>
    </source>
</evidence>
<sequence>MKKFTVFTLSLLLPASVVASNNHGYGIHYIHGEGDVRGVKLAYEYHANEYHADELLPEDWRNLSVYFESNINFWRFGDSGDYDQNLALAMSPVFRYPIATYHNKPLKVEFRIGVALLEDTQFAGKNVSTHYQFEDRVGLVYELGQANVAFRYINYSNAGFKSPNPSLDFLSLSYSSRF</sequence>
<name>A0A162A628_9GAMM</name>
<dbReference type="Proteomes" id="UP000076587">
    <property type="component" value="Unassembled WGS sequence"/>
</dbReference>
<dbReference type="PIRSF" id="PIRSF029681">
    <property type="entry name" value="PagL"/>
    <property type="match status" value="1"/>
</dbReference>
<evidence type="ECO:0000256" key="2">
    <source>
        <dbReference type="PIRSR" id="PIRSR029681-2"/>
    </source>
</evidence>
<dbReference type="InterPro" id="IPR018550">
    <property type="entry name" value="Lipid-A_deacylase-rel"/>
</dbReference>
<keyword evidence="3" id="KW-0732">Signal</keyword>
<protein>
    <recommendedName>
        <fullName evidence="1">Lipid A deacylase</fullName>
        <ecNumber evidence="1">3.1.1.77</ecNumber>
    </recommendedName>
    <alternativeName>
        <fullName evidence="1">LPS 3-O-deacylase</fullName>
    </alternativeName>
    <alternativeName>
        <fullName evidence="1">Outer membrane enzyme</fullName>
    </alternativeName>
</protein>
<keyword evidence="1" id="KW-0998">Cell outer membrane</keyword>
<comment type="subunit">
    <text evidence="1">Homodimer.</text>
</comment>
<dbReference type="RefSeq" id="WP_063378338.1">
    <property type="nucleotide sequence ID" value="NZ_AUXT01000188.1"/>
</dbReference>
<organism evidence="4 5">
    <name type="scientific">Pseudoalteromonas luteoviolacea NCIMB 1942</name>
    <dbReference type="NCBI Taxonomy" id="1365253"/>
    <lineage>
        <taxon>Bacteria</taxon>
        <taxon>Pseudomonadati</taxon>
        <taxon>Pseudomonadota</taxon>
        <taxon>Gammaproteobacteria</taxon>
        <taxon>Alteromonadales</taxon>
        <taxon>Pseudoalteromonadaceae</taxon>
        <taxon>Pseudoalteromonas</taxon>
    </lineage>
</organism>
<dbReference type="PATRIC" id="fig|1365253.3.peg.3936"/>
<dbReference type="GO" id="GO:0009279">
    <property type="term" value="C:cell outer membrane"/>
    <property type="evidence" value="ECO:0007669"/>
    <property type="project" value="UniProtKB-SubCell"/>
</dbReference>
<comment type="caution">
    <text evidence="4">The sequence shown here is derived from an EMBL/GenBank/DDBJ whole genome shotgun (WGS) entry which is preliminary data.</text>
</comment>
<dbReference type="EMBL" id="AUXT01000188">
    <property type="protein sequence ID" value="KZN44693.1"/>
    <property type="molecule type" value="Genomic_DNA"/>
</dbReference>
<keyword evidence="1" id="KW-0378">Hydrolase</keyword>
<dbReference type="Pfam" id="PF09411">
    <property type="entry name" value="PagL"/>
    <property type="match status" value="1"/>
</dbReference>
<dbReference type="OrthoDB" id="9797122at2"/>
<comment type="subcellular location">
    <subcellularLocation>
        <location evidence="1">Cell outer membrane</location>
        <topology evidence="1">Multi-pass membrane protein</topology>
    </subcellularLocation>
</comment>
<feature type="signal peptide" evidence="3">
    <location>
        <begin position="1"/>
        <end position="19"/>
    </location>
</feature>
<accession>A0A162A628</accession>
<reference evidence="4 5" key="1">
    <citation type="submission" date="2013-07" db="EMBL/GenBank/DDBJ databases">
        <title>Comparative Genomic and Metabolomic Analysis of Twelve Strains of Pseudoalteromonas luteoviolacea.</title>
        <authorList>
            <person name="Vynne N.G."/>
            <person name="Mansson M."/>
            <person name="Gram L."/>
        </authorList>
    </citation>
    <scope>NUCLEOTIDE SEQUENCE [LARGE SCALE GENOMIC DNA]</scope>
    <source>
        <strain evidence="4 5">NCIMB 1942</strain>
    </source>
</reference>
<gene>
    <name evidence="4" type="ORF">N482_16000</name>
</gene>
<dbReference type="Gene3D" id="2.40.160.20">
    <property type="match status" value="1"/>
</dbReference>
<comment type="catalytic activity">
    <reaction evidence="1">
        <text>a 3-(acyloxy)acyl derivative of bacterial toxin + H2O = a 3-hydroxyacyl derivative of bacterial toxin + a fatty acid + H(+)</text>
        <dbReference type="Rhea" id="RHEA:12032"/>
        <dbReference type="ChEBI" id="CHEBI:15377"/>
        <dbReference type="ChEBI" id="CHEBI:15378"/>
        <dbReference type="ChEBI" id="CHEBI:28868"/>
        <dbReference type="ChEBI" id="CHEBI:136853"/>
        <dbReference type="ChEBI" id="CHEBI:140675"/>
        <dbReference type="EC" id="3.1.1.77"/>
    </reaction>
</comment>
<comment type="function">
    <text evidence="1">Has lipid A 3-O-deacylase activity. Hydrolyzes the ester bond at the 3 position of lipid A, a bioactive component of lipopolysaccharide (LPS), thereby releasing the primary fatty acyl moiety.</text>
</comment>